<gene>
    <name evidence="1" type="ORF">MENT_LOCUS7869</name>
</gene>
<proteinExistence type="predicted"/>
<dbReference type="Proteomes" id="UP000580250">
    <property type="component" value="Unassembled WGS sequence"/>
</dbReference>
<dbReference type="AlphaFoldDB" id="A0A6V7U3A5"/>
<dbReference type="EMBL" id="CAJEWN010000033">
    <property type="protein sequence ID" value="CAD2144249.1"/>
    <property type="molecule type" value="Genomic_DNA"/>
</dbReference>
<evidence type="ECO:0000313" key="2">
    <source>
        <dbReference type="Proteomes" id="UP000580250"/>
    </source>
</evidence>
<reference evidence="1 2" key="1">
    <citation type="submission" date="2020-08" db="EMBL/GenBank/DDBJ databases">
        <authorList>
            <person name="Koutsovoulos G."/>
            <person name="Danchin GJ E."/>
        </authorList>
    </citation>
    <scope>NUCLEOTIDE SEQUENCE [LARGE SCALE GENOMIC DNA]</scope>
</reference>
<sequence>MIGKYWKGKSWGKKKKLILIMRHLLLLLMKCHFLRMLKNPPQIGQLLSKHCQILFAKQLEILKKK</sequence>
<name>A0A6V7U3A5_MELEN</name>
<organism evidence="1 2">
    <name type="scientific">Meloidogyne enterolobii</name>
    <name type="common">Root-knot nematode worm</name>
    <name type="synonym">Meloidogyne mayaguensis</name>
    <dbReference type="NCBI Taxonomy" id="390850"/>
    <lineage>
        <taxon>Eukaryota</taxon>
        <taxon>Metazoa</taxon>
        <taxon>Ecdysozoa</taxon>
        <taxon>Nematoda</taxon>
        <taxon>Chromadorea</taxon>
        <taxon>Rhabditida</taxon>
        <taxon>Tylenchina</taxon>
        <taxon>Tylenchomorpha</taxon>
        <taxon>Tylenchoidea</taxon>
        <taxon>Meloidogynidae</taxon>
        <taxon>Meloidogyninae</taxon>
        <taxon>Meloidogyne</taxon>
    </lineage>
</organism>
<accession>A0A6V7U3A5</accession>
<evidence type="ECO:0000313" key="1">
    <source>
        <dbReference type="EMBL" id="CAD2144249.1"/>
    </source>
</evidence>
<comment type="caution">
    <text evidence="1">The sequence shown here is derived from an EMBL/GenBank/DDBJ whole genome shotgun (WGS) entry which is preliminary data.</text>
</comment>
<protein>
    <submittedName>
        <fullName evidence="1">Uncharacterized protein</fullName>
    </submittedName>
</protein>